<dbReference type="STRING" id="942150.IV64_GL000080"/>
<dbReference type="Proteomes" id="UP000051783">
    <property type="component" value="Unassembled WGS sequence"/>
</dbReference>
<proteinExistence type="predicted"/>
<dbReference type="PATRIC" id="fig|942150.3.peg.85"/>
<reference evidence="2 3" key="1">
    <citation type="journal article" date="2015" name="Genome Announc.">
        <title>Expanding the biotechnology potential of lactobacilli through comparative genomics of 213 strains and associated genera.</title>
        <authorList>
            <person name="Sun Z."/>
            <person name="Harris H.M."/>
            <person name="McCann A."/>
            <person name="Guo C."/>
            <person name="Argimon S."/>
            <person name="Zhang W."/>
            <person name="Yang X."/>
            <person name="Jeffery I.B."/>
            <person name="Cooney J.C."/>
            <person name="Kagawa T.F."/>
            <person name="Liu W."/>
            <person name="Song Y."/>
            <person name="Salvetti E."/>
            <person name="Wrobel A."/>
            <person name="Rasinkangas P."/>
            <person name="Parkhill J."/>
            <person name="Rea M.C."/>
            <person name="O'Sullivan O."/>
            <person name="Ritari J."/>
            <person name="Douillard F.P."/>
            <person name="Paul Ross R."/>
            <person name="Yang R."/>
            <person name="Briner A.E."/>
            <person name="Felis G.E."/>
            <person name="de Vos W.M."/>
            <person name="Barrangou R."/>
            <person name="Klaenhammer T.R."/>
            <person name="Caufield P.W."/>
            <person name="Cui Y."/>
            <person name="Zhang H."/>
            <person name="O'Toole P.W."/>
        </authorList>
    </citation>
    <scope>NUCLEOTIDE SEQUENCE [LARGE SCALE GENOMIC DNA]</scope>
    <source>
        <strain evidence="2 3">LMG 26013</strain>
    </source>
</reference>
<dbReference type="Gene3D" id="3.10.290.30">
    <property type="entry name" value="MM3350-like"/>
    <property type="match status" value="1"/>
</dbReference>
<comment type="caution">
    <text evidence="2">The sequence shown here is derived from an EMBL/GenBank/DDBJ whole genome shotgun (WGS) entry which is preliminary data.</text>
</comment>
<dbReference type="Pfam" id="PF07929">
    <property type="entry name" value="PRiA4_ORF3"/>
    <property type="match status" value="1"/>
</dbReference>
<protein>
    <recommendedName>
        <fullName evidence="1">Plasmid pRiA4b Orf3-like domain-containing protein</fullName>
    </recommendedName>
</protein>
<evidence type="ECO:0000259" key="1">
    <source>
        <dbReference type="Pfam" id="PF07929"/>
    </source>
</evidence>
<dbReference type="InterPro" id="IPR024047">
    <property type="entry name" value="MM3350-like_sf"/>
</dbReference>
<dbReference type="AlphaFoldDB" id="A0A0R2M7Y4"/>
<dbReference type="RefSeq" id="WP_057706701.1">
    <property type="nucleotide sequence ID" value="NZ_JQCL01000068.1"/>
</dbReference>
<keyword evidence="3" id="KW-1185">Reference proteome</keyword>
<feature type="domain" description="Plasmid pRiA4b Orf3-like" evidence="1">
    <location>
        <begin position="6"/>
        <end position="136"/>
    </location>
</feature>
<name>A0A0R2M7Y4_9LACO</name>
<sequence>MDNAAAMELMIKLAEVHPAVYRKLVVPLSIRYDQLHVLIQLAFGWDNSHLYSFQPQGQPRQYVPTLTGMGFDDDELLTTQSYVYPDLLQADIVYTYDFGATWDHLISLNKIITFADLPGIAVPSCITYRGNNVPENASYDEVAGKILPEPEKFDKAALNKRLWLWSRAGEQMVHTENLGLAPISELNEDF</sequence>
<dbReference type="InterPro" id="IPR012912">
    <property type="entry name" value="Plasmid_pRiA4b_Orf3-like"/>
</dbReference>
<dbReference type="PANTHER" id="PTHR41878">
    <property type="entry name" value="LEXA REPRESSOR-RELATED"/>
    <property type="match status" value="1"/>
</dbReference>
<evidence type="ECO:0000313" key="3">
    <source>
        <dbReference type="Proteomes" id="UP000051783"/>
    </source>
</evidence>
<accession>A0A0R2M7Y4</accession>
<dbReference type="OrthoDB" id="9801392at2"/>
<organism evidence="2 3">
    <name type="scientific">Lactiplantibacillus xiangfangensis</name>
    <dbReference type="NCBI Taxonomy" id="942150"/>
    <lineage>
        <taxon>Bacteria</taxon>
        <taxon>Bacillati</taxon>
        <taxon>Bacillota</taxon>
        <taxon>Bacilli</taxon>
        <taxon>Lactobacillales</taxon>
        <taxon>Lactobacillaceae</taxon>
        <taxon>Lactiplantibacillus</taxon>
    </lineage>
</organism>
<dbReference type="SUPFAM" id="SSF159941">
    <property type="entry name" value="MM3350-like"/>
    <property type="match status" value="1"/>
</dbReference>
<dbReference type="EMBL" id="JQCL01000068">
    <property type="protein sequence ID" value="KRO09654.1"/>
    <property type="molecule type" value="Genomic_DNA"/>
</dbReference>
<evidence type="ECO:0000313" key="2">
    <source>
        <dbReference type="EMBL" id="KRO09654.1"/>
    </source>
</evidence>
<dbReference type="PANTHER" id="PTHR41878:SF1">
    <property type="entry name" value="TNPR PROTEIN"/>
    <property type="match status" value="1"/>
</dbReference>
<gene>
    <name evidence="2" type="ORF">IV64_GL000080</name>
</gene>